<dbReference type="EMBL" id="HG916855">
    <property type="protein sequence ID" value="CDM61787.1"/>
    <property type="molecule type" value="Genomic_DNA"/>
</dbReference>
<accession>W6RKW0</accession>
<dbReference type="Proteomes" id="UP000019443">
    <property type="component" value="Plasmid pLPU83d"/>
</dbReference>
<name>W6RKW0_9HYPH</name>
<evidence type="ECO:0000313" key="3">
    <source>
        <dbReference type="Proteomes" id="UP000019443"/>
    </source>
</evidence>
<dbReference type="PROSITE" id="PS51257">
    <property type="entry name" value="PROKAR_LIPOPROTEIN"/>
    <property type="match status" value="1"/>
</dbReference>
<proteinExistence type="predicted"/>
<organism evidence="2 3">
    <name type="scientific">Rhizobium favelukesii</name>
    <dbReference type="NCBI Taxonomy" id="348824"/>
    <lineage>
        <taxon>Bacteria</taxon>
        <taxon>Pseudomonadati</taxon>
        <taxon>Pseudomonadota</taxon>
        <taxon>Alphaproteobacteria</taxon>
        <taxon>Hyphomicrobiales</taxon>
        <taxon>Rhizobiaceae</taxon>
        <taxon>Rhizobium/Agrobacterium group</taxon>
        <taxon>Rhizobium</taxon>
    </lineage>
</organism>
<dbReference type="KEGG" id="rhl:LPU83_pLPU83d_0416"/>
<keyword evidence="2" id="KW-0614">Plasmid</keyword>
<evidence type="ECO:0000256" key="1">
    <source>
        <dbReference type="SAM" id="SignalP"/>
    </source>
</evidence>
<keyword evidence="1" id="KW-0732">Signal</keyword>
<dbReference type="AlphaFoldDB" id="W6RKW0"/>
<sequence length="102" mass="11262">MFRYLGCILLIMFIVPGGASATASCGGDRPCMVTGGNYRIELPEDDDLRGAFVFFHGFKGSAELGSEQEQFEIVRGLYQPKTAIALFSKGLPCDFSDMIRRR</sequence>
<gene>
    <name evidence="2" type="ORF">LPU83_pLPU83d_0416</name>
</gene>
<dbReference type="PATRIC" id="fig|348824.6.peg.6039"/>
<geneLocation type="plasmid" evidence="2 3">
    <name>pLPU83d</name>
</geneLocation>
<keyword evidence="3" id="KW-1185">Reference proteome</keyword>
<evidence type="ECO:0000313" key="2">
    <source>
        <dbReference type="EMBL" id="CDM61787.1"/>
    </source>
</evidence>
<dbReference type="HOGENOM" id="CLU_2275237_0_0_5"/>
<feature type="chain" id="PRO_5004880625" evidence="1">
    <location>
        <begin position="22"/>
        <end position="102"/>
    </location>
</feature>
<reference evidence="2" key="1">
    <citation type="submission" date="2013-11" db="EMBL/GenBank/DDBJ databases">
        <title>Draft genome sequence of the broad-host-range Rhizobium sp. LPU83 strain, a member of the low-genetic diversity Oregon-like Rhizobium sp. group.</title>
        <authorList>
            <person name="Wibberg D."/>
            <person name="Puehler A."/>
            <person name="Schlueter A."/>
        </authorList>
    </citation>
    <scope>NUCLEOTIDE SEQUENCE [LARGE SCALE GENOMIC DNA]</scope>
    <source>
        <strain evidence="2">LPU83</strain>
        <plasmid evidence="2">pLPU83d</plasmid>
    </source>
</reference>
<protein>
    <submittedName>
        <fullName evidence="2">Secreted protein</fullName>
    </submittedName>
</protein>
<feature type="signal peptide" evidence="1">
    <location>
        <begin position="1"/>
        <end position="21"/>
    </location>
</feature>